<accession>C0N3U2</accession>
<dbReference type="PROSITE" id="PS51186">
    <property type="entry name" value="GNAT"/>
    <property type="match status" value="1"/>
</dbReference>
<feature type="domain" description="N-acetyltransferase" evidence="3">
    <location>
        <begin position="26"/>
        <end position="174"/>
    </location>
</feature>
<evidence type="ECO:0000256" key="1">
    <source>
        <dbReference type="ARBA" id="ARBA00022679"/>
    </source>
</evidence>
<dbReference type="SUPFAM" id="SSF55729">
    <property type="entry name" value="Acyl-CoA N-acyltransferases (Nat)"/>
    <property type="match status" value="1"/>
</dbReference>
<dbReference type="PANTHER" id="PTHR43877:SF1">
    <property type="entry name" value="ACETYLTRANSFERASE"/>
    <property type="match status" value="1"/>
</dbReference>
<name>C0N3U2_9GAMM</name>
<evidence type="ECO:0000259" key="3">
    <source>
        <dbReference type="PROSITE" id="PS51186"/>
    </source>
</evidence>
<dbReference type="InterPro" id="IPR050832">
    <property type="entry name" value="Bact_Acetyltransf"/>
</dbReference>
<keyword evidence="5" id="KW-1185">Reference proteome</keyword>
<dbReference type="Pfam" id="PF00583">
    <property type="entry name" value="Acetyltransf_1"/>
    <property type="match status" value="1"/>
</dbReference>
<dbReference type="Gene3D" id="3.40.630.30">
    <property type="match status" value="1"/>
</dbReference>
<gene>
    <name evidence="4" type="ORF">MDMS009_797</name>
</gene>
<reference evidence="4 5" key="1">
    <citation type="journal article" date="2011" name="J. Bacteriol.">
        <title>Draft genome sequence of the chemolithoheterotrophic, halophilic methylotroph Methylophaga thiooxydans DMS010.</title>
        <authorList>
            <person name="Boden R."/>
            <person name="Ferriera S."/>
            <person name="Johnson J."/>
            <person name="Kelly D.P."/>
            <person name="Murrell J.C."/>
            <person name="Schafer H."/>
        </authorList>
    </citation>
    <scope>NUCLEOTIDE SEQUENCE [LARGE SCALE GENOMIC DNA]</scope>
    <source>
        <strain evidence="4 5">DMS010</strain>
    </source>
</reference>
<keyword evidence="2" id="KW-0012">Acyltransferase</keyword>
<evidence type="ECO:0000313" key="4">
    <source>
        <dbReference type="EMBL" id="EEF80472.1"/>
    </source>
</evidence>
<evidence type="ECO:0000313" key="5">
    <source>
        <dbReference type="Proteomes" id="UP000004679"/>
    </source>
</evidence>
<dbReference type="EMBL" id="GG657892">
    <property type="protein sequence ID" value="EEF80472.1"/>
    <property type="molecule type" value="Genomic_DNA"/>
</dbReference>
<dbReference type="AlphaFoldDB" id="C0N3U2"/>
<sequence length="174" mass="19369">MVLSIDLSHDVGFTKTDIDFFTMTSASIDIATQQDCAAICTLLSALFEQEADFSPNVDKQQRAVEAIISYPDKGHILLLKRDDSVIGMLSLLYLPSTAMGGKVALLEDLIVAKPWRHQGYGNMLLEAAESFAKQQGCLRITLLTDQDNQTAQKLYQKQGYQFSAMTVMRKQLQD</sequence>
<dbReference type="Proteomes" id="UP000004679">
    <property type="component" value="Unassembled WGS sequence"/>
</dbReference>
<protein>
    <submittedName>
        <fullName evidence="4">Acetyltransferase, GNAT family</fullName>
    </submittedName>
</protein>
<dbReference type="CDD" id="cd04301">
    <property type="entry name" value="NAT_SF"/>
    <property type="match status" value="1"/>
</dbReference>
<dbReference type="PANTHER" id="PTHR43877">
    <property type="entry name" value="AMINOALKYLPHOSPHONATE N-ACETYLTRANSFERASE-RELATED-RELATED"/>
    <property type="match status" value="1"/>
</dbReference>
<keyword evidence="1 4" id="KW-0808">Transferase</keyword>
<dbReference type="GO" id="GO:0016747">
    <property type="term" value="F:acyltransferase activity, transferring groups other than amino-acyl groups"/>
    <property type="evidence" value="ECO:0007669"/>
    <property type="project" value="InterPro"/>
</dbReference>
<evidence type="ECO:0000256" key="2">
    <source>
        <dbReference type="ARBA" id="ARBA00023315"/>
    </source>
</evidence>
<dbReference type="HOGENOM" id="CLU_013985_34_9_6"/>
<proteinExistence type="predicted"/>
<organism evidence="4 5">
    <name type="scientific">Methylophaga thiooxydans DMS010</name>
    <dbReference type="NCBI Taxonomy" id="637616"/>
    <lineage>
        <taxon>Bacteria</taxon>
        <taxon>Pseudomonadati</taxon>
        <taxon>Pseudomonadota</taxon>
        <taxon>Gammaproteobacteria</taxon>
        <taxon>Thiotrichales</taxon>
        <taxon>Piscirickettsiaceae</taxon>
        <taxon>Methylophaga</taxon>
    </lineage>
</organism>
<dbReference type="InterPro" id="IPR016181">
    <property type="entry name" value="Acyl_CoA_acyltransferase"/>
</dbReference>
<dbReference type="InterPro" id="IPR000182">
    <property type="entry name" value="GNAT_dom"/>
</dbReference>